<gene>
    <name evidence="2" type="ORF">JT31_15290</name>
</gene>
<keyword evidence="1" id="KW-1133">Transmembrane helix</keyword>
<dbReference type="EMBL" id="CP009451">
    <property type="protein sequence ID" value="AIR05929.1"/>
    <property type="molecule type" value="Genomic_DNA"/>
</dbReference>
<dbReference type="AlphaFoldDB" id="A0A089Q6A2"/>
<dbReference type="Proteomes" id="UP000029481">
    <property type="component" value="Chromosome"/>
</dbReference>
<proteinExistence type="predicted"/>
<evidence type="ECO:0000256" key="1">
    <source>
        <dbReference type="SAM" id="Phobius"/>
    </source>
</evidence>
<dbReference type="KEGG" id="cnt:JT31_15290"/>
<evidence type="ECO:0000313" key="2">
    <source>
        <dbReference type="EMBL" id="AIR05929.1"/>
    </source>
</evidence>
<keyword evidence="3" id="KW-1185">Reference proteome</keyword>
<protein>
    <submittedName>
        <fullName evidence="2">Uncharacterized protein</fullName>
    </submittedName>
</protein>
<organism evidence="2 3">
    <name type="scientific">Cedecea neteri</name>
    <dbReference type="NCBI Taxonomy" id="158822"/>
    <lineage>
        <taxon>Bacteria</taxon>
        <taxon>Pseudomonadati</taxon>
        <taxon>Pseudomonadota</taxon>
        <taxon>Gammaproteobacteria</taxon>
        <taxon>Enterobacterales</taxon>
        <taxon>Enterobacteriaceae</taxon>
        <taxon>Cedecea</taxon>
    </lineage>
</organism>
<keyword evidence="1" id="KW-0812">Transmembrane</keyword>
<name>A0A089Q6A2_9ENTR</name>
<evidence type="ECO:0000313" key="3">
    <source>
        <dbReference type="Proteomes" id="UP000029481"/>
    </source>
</evidence>
<feature type="transmembrane region" description="Helical" evidence="1">
    <location>
        <begin position="37"/>
        <end position="57"/>
    </location>
</feature>
<accession>A0A089Q6A2</accession>
<reference evidence="2 3" key="1">
    <citation type="submission" date="2014-09" db="EMBL/GenBank/DDBJ databases">
        <title>Cedecea neteri SSMD04 Genome Sequencing.</title>
        <authorList>
            <person name="Tan J.-Y."/>
        </authorList>
    </citation>
    <scope>NUCLEOTIDE SEQUENCE [LARGE SCALE GENOMIC DNA]</scope>
    <source>
        <strain evidence="2 3">SSMD04</strain>
    </source>
</reference>
<sequence>MGAWYGPFPYGDDSHNQFWIKQGIDYAKNTAIKRLHYTLTGVLLLLVAIMPVISFTANGVR</sequence>
<keyword evidence="1" id="KW-0472">Membrane</keyword>